<accession>A0A382NW35</accession>
<evidence type="ECO:0000313" key="1">
    <source>
        <dbReference type="EMBL" id="SVC65364.1"/>
    </source>
</evidence>
<protein>
    <submittedName>
        <fullName evidence="1">Uncharacterized protein</fullName>
    </submittedName>
</protein>
<proteinExistence type="predicted"/>
<gene>
    <name evidence="1" type="ORF">METZ01_LOCUS318218</name>
</gene>
<name>A0A382NW35_9ZZZZ</name>
<organism evidence="1">
    <name type="scientific">marine metagenome</name>
    <dbReference type="NCBI Taxonomy" id="408172"/>
    <lineage>
        <taxon>unclassified sequences</taxon>
        <taxon>metagenomes</taxon>
        <taxon>ecological metagenomes</taxon>
    </lineage>
</organism>
<feature type="non-terminal residue" evidence="1">
    <location>
        <position position="1"/>
    </location>
</feature>
<dbReference type="EMBL" id="UINC01103182">
    <property type="protein sequence ID" value="SVC65364.1"/>
    <property type="molecule type" value="Genomic_DNA"/>
</dbReference>
<dbReference type="AlphaFoldDB" id="A0A382NW35"/>
<reference evidence="1" key="1">
    <citation type="submission" date="2018-05" db="EMBL/GenBank/DDBJ databases">
        <authorList>
            <person name="Lanie J.A."/>
            <person name="Ng W.-L."/>
            <person name="Kazmierczak K.M."/>
            <person name="Andrzejewski T.M."/>
            <person name="Davidsen T.M."/>
            <person name="Wayne K.J."/>
            <person name="Tettelin H."/>
            <person name="Glass J.I."/>
            <person name="Rusch D."/>
            <person name="Podicherti R."/>
            <person name="Tsui H.-C.T."/>
            <person name="Winkler M.E."/>
        </authorList>
    </citation>
    <scope>NUCLEOTIDE SEQUENCE</scope>
</reference>
<sequence>KWLKFNALKTLTNSYFTSNFVWLWAYRKNMKVFFKKVLSYLVNIR</sequence>